<evidence type="ECO:0000313" key="10">
    <source>
        <dbReference type="EMBL" id="APT93549.1"/>
    </source>
</evidence>
<dbReference type="GO" id="GO:0015648">
    <property type="term" value="F:lipid-linked peptidoglycan transporter activity"/>
    <property type="evidence" value="ECO:0007669"/>
    <property type="project" value="TreeGrafter"/>
</dbReference>
<dbReference type="Gene3D" id="1.10.510.10">
    <property type="entry name" value="Transferase(Phosphotransferase) domain 1"/>
    <property type="match status" value="1"/>
</dbReference>
<evidence type="ECO:0000256" key="3">
    <source>
        <dbReference type="ARBA" id="ARBA00022692"/>
    </source>
</evidence>
<feature type="compositionally biased region" description="Pro residues" evidence="8">
    <location>
        <begin position="15"/>
        <end position="24"/>
    </location>
</feature>
<feature type="transmembrane region" description="Helical" evidence="9">
    <location>
        <begin position="341"/>
        <end position="359"/>
    </location>
</feature>
<dbReference type="PANTHER" id="PTHR47019">
    <property type="entry name" value="LIPID II FLIPPASE MURJ"/>
    <property type="match status" value="1"/>
</dbReference>
<feature type="region of interest" description="Disordered" evidence="8">
    <location>
        <begin position="925"/>
        <end position="961"/>
    </location>
</feature>
<keyword evidence="6 9" id="KW-1133">Transmembrane helix</keyword>
<proteinExistence type="predicted"/>
<evidence type="ECO:0000313" key="11">
    <source>
        <dbReference type="Proteomes" id="UP000185491"/>
    </source>
</evidence>
<dbReference type="GO" id="GO:0008360">
    <property type="term" value="P:regulation of cell shape"/>
    <property type="evidence" value="ECO:0007669"/>
    <property type="project" value="UniProtKB-KW"/>
</dbReference>
<dbReference type="Gene3D" id="3.30.200.20">
    <property type="entry name" value="Phosphorylase Kinase, domain 1"/>
    <property type="match status" value="1"/>
</dbReference>
<dbReference type="CDD" id="cd13973">
    <property type="entry name" value="PK_MviN-like"/>
    <property type="match status" value="1"/>
</dbReference>
<dbReference type="GO" id="GO:0034204">
    <property type="term" value="P:lipid translocation"/>
    <property type="evidence" value="ECO:0007669"/>
    <property type="project" value="TreeGrafter"/>
</dbReference>
<keyword evidence="2" id="KW-1003">Cell membrane</keyword>
<dbReference type="Proteomes" id="UP000185491">
    <property type="component" value="Chromosome"/>
</dbReference>
<feature type="transmembrane region" description="Helical" evidence="9">
    <location>
        <begin position="192"/>
        <end position="212"/>
    </location>
</feature>
<accession>A0A1L7D5X6</accession>
<comment type="subcellular location">
    <subcellularLocation>
        <location evidence="1">Cell membrane</location>
        <topology evidence="1">Multi-pass membrane protein</topology>
    </subcellularLocation>
</comment>
<feature type="transmembrane region" description="Helical" evidence="9">
    <location>
        <begin position="259"/>
        <end position="281"/>
    </location>
</feature>
<dbReference type="InterPro" id="IPR004268">
    <property type="entry name" value="MurJ"/>
</dbReference>
<dbReference type="Pfam" id="PF03023">
    <property type="entry name" value="MurJ"/>
    <property type="match status" value="1"/>
</dbReference>
<evidence type="ECO:0000256" key="9">
    <source>
        <dbReference type="SAM" id="Phobius"/>
    </source>
</evidence>
<dbReference type="RefSeq" id="WP_075736256.1">
    <property type="nucleotide sequence ID" value="NZ_CP009249.1"/>
</dbReference>
<evidence type="ECO:0000256" key="1">
    <source>
        <dbReference type="ARBA" id="ARBA00004651"/>
    </source>
</evidence>
<evidence type="ECO:0000256" key="5">
    <source>
        <dbReference type="ARBA" id="ARBA00022984"/>
    </source>
</evidence>
<feature type="compositionally biased region" description="Polar residues" evidence="8">
    <location>
        <begin position="925"/>
        <end position="937"/>
    </location>
</feature>
<dbReference type="EMBL" id="CP009249">
    <property type="protein sequence ID" value="APT93549.1"/>
    <property type="molecule type" value="Genomic_DNA"/>
</dbReference>
<evidence type="ECO:0000256" key="4">
    <source>
        <dbReference type="ARBA" id="ARBA00022960"/>
    </source>
</evidence>
<feature type="transmembrane region" description="Helical" evidence="9">
    <location>
        <begin position="483"/>
        <end position="506"/>
    </location>
</feature>
<gene>
    <name evidence="10" type="ORF">CPHO_12335</name>
</gene>
<evidence type="ECO:0000256" key="8">
    <source>
        <dbReference type="SAM" id="MobiDB-lite"/>
    </source>
</evidence>
<evidence type="ECO:0000256" key="7">
    <source>
        <dbReference type="ARBA" id="ARBA00023136"/>
    </source>
</evidence>
<dbReference type="PANTHER" id="PTHR47019:SF1">
    <property type="entry name" value="LIPID II FLIPPASE MURJ"/>
    <property type="match status" value="1"/>
</dbReference>
<dbReference type="InterPro" id="IPR051050">
    <property type="entry name" value="Lipid_II_flippase_MurJ/MviN"/>
</dbReference>
<protein>
    <submittedName>
        <fullName evidence="10">Membrane protein</fullName>
    </submittedName>
</protein>
<sequence>MTSSPQGTRGRIIAPTPPAPVPVPRKPKAVPAAVPVEDKSTLRAASQGVPQAPESAAAAPDKDSDASVVRAGGSMAVATLVSRITGFIRTVLITSSLGAAIASAFQTSNQIPNLITEIVLGAVLTSLVVPVLVHAEREDPDRGEAFVRRLFTLSVLILGSVTVISIVAAPLLTRMMLKADGQVNVEQATSMAYLLLPQIFFYGLFALFQAVLNTKNVFAPGAWAPVVNNFISIAVLLAYWTLPGELNPAAPSPIGDPHILLLGLGTTLGVIVQCLMLVPYLSRAGVNLKPLWGMDARLKQFGGMAVAIIAYVAISQLGYVVTSQVASASSAAAPVIYQNHWLLLQVPYGIIGVTLLTAIMPRLSRNAADGDVDGVVRDLTLGTKLTFIALIPIVVFFTGFGVPIARGLFGYGRLDLDVAELLGLTLSFSAFTLIPYALVLLHLRVFYAREEAWTPTFIIAGITATKILLTLTAPHVANSPERVVILLGTANGFGFVAGAVIGAFLLKRKLGSLGGRAVMSTTFWSLGASLAGLAVAWGLYRVLPTADTSVLILAKIAITGIIFLIVTGLVLSRSKLPEVLNLGRALQRIPGVGRIIKVAPDAGIEVGNLKEIQPQFTLDAFNSSPVPPPMSAGVVRGPSLVPGAPVSDGRFRLLVDHGAIPGARFWQAREQETGRMVALTFVDTSNKAPLAPATPREVAQRSAAVSRATRKLSELNLSAVAPNVDILSYRAGCLVVADWVEGSSLAAVAEAGQLDPGAVAHALSPLAEDTVTAHAAGLVMGLENRNQLRVSTDGVLTLAFPAVLQETSVESDTSALNSAIHLMVGATDNPPRRLRDLAKETPLPLPAIAAELREFAPSTPEALPVEEPAAEEVEAAPAAGFGGRSYSGAAILTLGALATAFVVGMAALTVWIMSLLGNQTTAPVDSDSIQPSTTATAQRPPIILPAESATSPSLVDGDEKTFWSTTSPTDITVEFPSSTLRYLLVNHSKSAGAEYTIYGLDGTGRTQLATGKLAAGNDNISLGTSPQTFTALVIQVKALPKDGTLTINELEVVGQP</sequence>
<reference evidence="10 11" key="1">
    <citation type="submission" date="2014-08" db="EMBL/GenBank/DDBJ databases">
        <title>Complete genome sequence of Corynebacterium phocae M408/89/1(T)(=DSM 44612(T)), isolated from the common seal (Phoca vitulina).</title>
        <authorList>
            <person name="Ruckert C."/>
            <person name="Albersmeier A."/>
            <person name="Winkler A."/>
            <person name="Kalinowski J."/>
        </authorList>
    </citation>
    <scope>NUCLEOTIDE SEQUENCE [LARGE SCALE GENOMIC DNA]</scope>
    <source>
        <strain evidence="10 11">M408/89/1</strain>
    </source>
</reference>
<dbReference type="AlphaFoldDB" id="A0A1L7D5X6"/>
<name>A0A1L7D5X6_9CORY</name>
<keyword evidence="3 9" id="KW-0812">Transmembrane</keyword>
<keyword evidence="5" id="KW-0573">Peptidoglycan synthesis</keyword>
<organism evidence="10 11">
    <name type="scientific">Corynebacterium phocae</name>
    <dbReference type="NCBI Taxonomy" id="161895"/>
    <lineage>
        <taxon>Bacteria</taxon>
        <taxon>Bacillati</taxon>
        <taxon>Actinomycetota</taxon>
        <taxon>Actinomycetes</taxon>
        <taxon>Mycobacteriales</taxon>
        <taxon>Corynebacteriaceae</taxon>
        <taxon>Corynebacterium</taxon>
    </lineage>
</organism>
<feature type="transmembrane region" description="Helical" evidence="9">
    <location>
        <begin position="111"/>
        <end position="133"/>
    </location>
</feature>
<feature type="transmembrane region" description="Helical" evidence="9">
    <location>
        <begin position="217"/>
        <end position="239"/>
    </location>
</feature>
<feature type="compositionally biased region" description="Low complexity" evidence="8">
    <location>
        <begin position="49"/>
        <end position="59"/>
    </location>
</feature>
<feature type="region of interest" description="Disordered" evidence="8">
    <location>
        <begin position="1"/>
        <end position="63"/>
    </location>
</feature>
<keyword evidence="7 9" id="KW-0472">Membrane</keyword>
<keyword evidence="4" id="KW-0133">Cell shape</keyword>
<feature type="transmembrane region" description="Helical" evidence="9">
    <location>
        <begin position="387"/>
        <end position="409"/>
    </location>
</feature>
<feature type="transmembrane region" description="Helical" evidence="9">
    <location>
        <begin position="301"/>
        <end position="321"/>
    </location>
</feature>
<feature type="transmembrane region" description="Helical" evidence="9">
    <location>
        <begin position="153"/>
        <end position="172"/>
    </location>
</feature>
<dbReference type="OrthoDB" id="9786339at2"/>
<dbReference type="GO" id="GO:0005886">
    <property type="term" value="C:plasma membrane"/>
    <property type="evidence" value="ECO:0007669"/>
    <property type="project" value="UniProtKB-SubCell"/>
</dbReference>
<dbReference type="STRING" id="161895.CPHO_12335"/>
<feature type="transmembrane region" description="Helical" evidence="9">
    <location>
        <begin position="552"/>
        <end position="571"/>
    </location>
</feature>
<dbReference type="CDD" id="cd13123">
    <property type="entry name" value="MATE_MurJ_like"/>
    <property type="match status" value="1"/>
</dbReference>
<feature type="transmembrane region" description="Helical" evidence="9">
    <location>
        <begin position="518"/>
        <end position="540"/>
    </location>
</feature>
<dbReference type="GO" id="GO:0009252">
    <property type="term" value="P:peptidoglycan biosynthetic process"/>
    <property type="evidence" value="ECO:0007669"/>
    <property type="project" value="UniProtKB-KW"/>
</dbReference>
<feature type="transmembrane region" description="Helical" evidence="9">
    <location>
        <begin position="87"/>
        <end position="105"/>
    </location>
</feature>
<dbReference type="PRINTS" id="PR01806">
    <property type="entry name" value="VIRFACTRMVIN"/>
</dbReference>
<keyword evidence="11" id="KW-1185">Reference proteome</keyword>
<feature type="transmembrane region" description="Helical" evidence="9">
    <location>
        <begin position="889"/>
        <end position="913"/>
    </location>
</feature>
<evidence type="ECO:0000256" key="6">
    <source>
        <dbReference type="ARBA" id="ARBA00022989"/>
    </source>
</evidence>
<dbReference type="KEGG" id="cpho:CPHO_12335"/>
<evidence type="ECO:0000256" key="2">
    <source>
        <dbReference type="ARBA" id="ARBA00022475"/>
    </source>
</evidence>
<feature type="transmembrane region" description="Helical" evidence="9">
    <location>
        <begin position="453"/>
        <end position="477"/>
    </location>
</feature>
<dbReference type="Gene3D" id="2.60.120.260">
    <property type="entry name" value="Galactose-binding domain-like"/>
    <property type="match status" value="1"/>
</dbReference>
<feature type="transmembrane region" description="Helical" evidence="9">
    <location>
        <begin position="421"/>
        <end position="441"/>
    </location>
</feature>